<dbReference type="Gene3D" id="3.40.50.1360">
    <property type="match status" value="1"/>
</dbReference>
<dbReference type="InterPro" id="IPR037171">
    <property type="entry name" value="NagB/RpiA_transferase-like"/>
</dbReference>
<proteinExistence type="predicted"/>
<evidence type="ECO:0000313" key="5">
    <source>
        <dbReference type="Proteomes" id="UP001501586"/>
    </source>
</evidence>
<keyword evidence="5" id="KW-1185">Reference proteome</keyword>
<organism evidence="4 5">
    <name type="scientific">Brevibacterium daeguense</name>
    <dbReference type="NCBI Taxonomy" id="909936"/>
    <lineage>
        <taxon>Bacteria</taxon>
        <taxon>Bacillati</taxon>
        <taxon>Actinomycetota</taxon>
        <taxon>Actinomycetes</taxon>
        <taxon>Micrococcales</taxon>
        <taxon>Brevibacteriaceae</taxon>
        <taxon>Brevibacterium</taxon>
    </lineage>
</organism>
<evidence type="ECO:0000313" key="4">
    <source>
        <dbReference type="EMBL" id="GAA4284152.1"/>
    </source>
</evidence>
<dbReference type="Pfam" id="PF01182">
    <property type="entry name" value="Glucosamine_iso"/>
    <property type="match status" value="1"/>
</dbReference>
<dbReference type="PANTHER" id="PTHR11280">
    <property type="entry name" value="GLUCOSAMINE-6-PHOSPHATE ISOMERASE"/>
    <property type="match status" value="1"/>
</dbReference>
<evidence type="ECO:0000256" key="2">
    <source>
        <dbReference type="ARBA" id="ARBA00023277"/>
    </source>
</evidence>
<dbReference type="PANTHER" id="PTHR11280:SF5">
    <property type="entry name" value="GLUCOSAMINE-6-PHOSPHATE ISOMERASE"/>
    <property type="match status" value="1"/>
</dbReference>
<feature type="domain" description="Glucosamine/galactosamine-6-phosphate isomerase" evidence="3">
    <location>
        <begin position="9"/>
        <end position="223"/>
    </location>
</feature>
<dbReference type="CDD" id="cd01399">
    <property type="entry name" value="GlcN6P_deaminase"/>
    <property type="match status" value="1"/>
</dbReference>
<dbReference type="Proteomes" id="UP001501586">
    <property type="component" value="Unassembled WGS sequence"/>
</dbReference>
<evidence type="ECO:0000256" key="1">
    <source>
        <dbReference type="ARBA" id="ARBA00022801"/>
    </source>
</evidence>
<evidence type="ECO:0000259" key="3">
    <source>
        <dbReference type="Pfam" id="PF01182"/>
    </source>
</evidence>
<sequence length="256" mass="26435">MRIDVDSDITRLVARAADLIEALVRTRPDAVLGIATGSTPEPLYAELAARAAAGLDFSRLRIASLDEYVGLGADHPQSYRHFVQRHVIEPLGIDPGNIVVPDGAAEPQQAAADFDRGLQRLGGVDLQILGIGPNGHIAFNEPGSALESGVRVVSLSDSTVEANARFFPSAADVPTKAITQGVGTILRSRRAVLLAFGSAKAEATAAMIDGPVTAAVPASALQRHPAAEVFLDEAAAAQLCSVPSTSLSASVADGCV</sequence>
<keyword evidence="1" id="KW-0378">Hydrolase</keyword>
<keyword evidence="2" id="KW-0119">Carbohydrate metabolism</keyword>
<dbReference type="InterPro" id="IPR018321">
    <property type="entry name" value="Glucosamine6P_isomerase_CS"/>
</dbReference>
<dbReference type="EMBL" id="BAABAZ010000005">
    <property type="protein sequence ID" value="GAA4284152.1"/>
    <property type="molecule type" value="Genomic_DNA"/>
</dbReference>
<dbReference type="PROSITE" id="PS01161">
    <property type="entry name" value="GLC_GALNAC_ISOMERASE"/>
    <property type="match status" value="1"/>
</dbReference>
<protein>
    <submittedName>
        <fullName evidence="4">Glucosamine-6-phosphate deaminase</fullName>
    </submittedName>
</protein>
<dbReference type="SUPFAM" id="SSF100950">
    <property type="entry name" value="NagB/RpiA/CoA transferase-like"/>
    <property type="match status" value="1"/>
</dbReference>
<dbReference type="RefSeq" id="WP_236864265.1">
    <property type="nucleotide sequence ID" value="NZ_BAABAZ010000005.1"/>
</dbReference>
<accession>A0ABP8EJZ9</accession>
<dbReference type="InterPro" id="IPR006148">
    <property type="entry name" value="Glc/Gal-6P_isomerase"/>
</dbReference>
<gene>
    <name evidence="4" type="primary">nagB</name>
    <name evidence="4" type="ORF">GCM10022261_16830</name>
</gene>
<reference evidence="5" key="1">
    <citation type="journal article" date="2019" name="Int. J. Syst. Evol. Microbiol.">
        <title>The Global Catalogue of Microorganisms (GCM) 10K type strain sequencing project: providing services to taxonomists for standard genome sequencing and annotation.</title>
        <authorList>
            <consortium name="The Broad Institute Genomics Platform"/>
            <consortium name="The Broad Institute Genome Sequencing Center for Infectious Disease"/>
            <person name="Wu L."/>
            <person name="Ma J."/>
        </authorList>
    </citation>
    <scope>NUCLEOTIDE SEQUENCE [LARGE SCALE GENOMIC DNA]</scope>
    <source>
        <strain evidence="5">JCM 17458</strain>
    </source>
</reference>
<dbReference type="InterPro" id="IPR004547">
    <property type="entry name" value="Glucosamine6P_isomerase"/>
</dbReference>
<name>A0ABP8EJZ9_9MICO</name>
<comment type="caution">
    <text evidence="4">The sequence shown here is derived from an EMBL/GenBank/DDBJ whole genome shotgun (WGS) entry which is preliminary data.</text>
</comment>